<keyword evidence="12" id="KW-0282">Flagellum</keyword>
<dbReference type="InterPro" id="IPR053927">
    <property type="entry name" value="FlgK_helical"/>
</dbReference>
<dbReference type="InterPro" id="IPR002371">
    <property type="entry name" value="FlgK"/>
</dbReference>
<evidence type="ECO:0000256" key="7">
    <source>
        <dbReference type="RuleBase" id="RU362065"/>
    </source>
</evidence>
<evidence type="ECO:0000256" key="2">
    <source>
        <dbReference type="ARBA" id="ARBA00004613"/>
    </source>
</evidence>
<name>A0A1Q8R259_9FIRM</name>
<keyword evidence="12" id="KW-0966">Cell projection</keyword>
<evidence type="ECO:0000259" key="10">
    <source>
        <dbReference type="Pfam" id="PF06429"/>
    </source>
</evidence>
<comment type="similarity">
    <text evidence="3 7">Belongs to the flagella basal body rod proteins family.</text>
</comment>
<dbReference type="NCBIfam" id="TIGR02492">
    <property type="entry name" value="flgK_ends"/>
    <property type="match status" value="1"/>
</dbReference>
<gene>
    <name evidence="7" type="primary">flgK</name>
    <name evidence="12" type="ORF">DSOL_0777</name>
</gene>
<dbReference type="PANTHER" id="PTHR30033:SF1">
    <property type="entry name" value="FLAGELLAR HOOK-ASSOCIATED PROTEIN 1"/>
    <property type="match status" value="1"/>
</dbReference>
<evidence type="ECO:0000256" key="1">
    <source>
        <dbReference type="ARBA" id="ARBA00004365"/>
    </source>
</evidence>
<dbReference type="SUPFAM" id="SSF64518">
    <property type="entry name" value="Phase 1 flagellin"/>
    <property type="match status" value="1"/>
</dbReference>
<dbReference type="GO" id="GO:0009424">
    <property type="term" value="C:bacterial-type flagellum hook"/>
    <property type="evidence" value="ECO:0007669"/>
    <property type="project" value="UniProtKB-UniRule"/>
</dbReference>
<dbReference type="GO" id="GO:0005576">
    <property type="term" value="C:extracellular region"/>
    <property type="evidence" value="ECO:0007669"/>
    <property type="project" value="UniProtKB-SubCell"/>
</dbReference>
<feature type="domain" description="Flagellar basal body rod protein N-terminal" evidence="9">
    <location>
        <begin position="11"/>
        <end position="38"/>
    </location>
</feature>
<dbReference type="RefSeq" id="WP_075363570.1">
    <property type="nucleotide sequence ID" value="NZ_MLBF01000003.1"/>
</dbReference>
<proteinExistence type="inferred from homology"/>
<protein>
    <recommendedName>
        <fullName evidence="4 7">Flagellar hook-associated protein 1</fullName>
        <shortName evidence="7">HAP1</shortName>
    </recommendedName>
</protein>
<dbReference type="PANTHER" id="PTHR30033">
    <property type="entry name" value="FLAGELLAR HOOK-ASSOCIATED PROTEIN 1"/>
    <property type="match status" value="1"/>
</dbReference>
<keyword evidence="8" id="KW-0175">Coiled coil</keyword>
<reference evidence="12 13" key="1">
    <citation type="submission" date="2016-09" db="EMBL/GenBank/DDBJ databases">
        <title>Complete genome of Desulfosporosinus sp. OL.</title>
        <authorList>
            <person name="Mardanov A."/>
            <person name="Beletsky A."/>
            <person name="Panova A."/>
            <person name="Karnachuk O."/>
            <person name="Ravin N."/>
        </authorList>
    </citation>
    <scope>NUCLEOTIDE SEQUENCE [LARGE SCALE GENOMIC DNA]</scope>
    <source>
        <strain evidence="12 13">OL</strain>
    </source>
</reference>
<dbReference type="Proteomes" id="UP000186102">
    <property type="component" value="Unassembled WGS sequence"/>
</dbReference>
<evidence type="ECO:0000313" key="13">
    <source>
        <dbReference type="Proteomes" id="UP000186102"/>
    </source>
</evidence>
<dbReference type="EMBL" id="MLBF01000003">
    <property type="protein sequence ID" value="OLN33530.1"/>
    <property type="molecule type" value="Genomic_DNA"/>
</dbReference>
<evidence type="ECO:0000256" key="6">
    <source>
        <dbReference type="ARBA" id="ARBA00023143"/>
    </source>
</evidence>
<dbReference type="AlphaFoldDB" id="A0A1Q8R259"/>
<dbReference type="InterPro" id="IPR010930">
    <property type="entry name" value="Flg_bb/hook_C_dom"/>
</dbReference>
<keyword evidence="5 7" id="KW-0964">Secreted</keyword>
<feature type="domain" description="Flagellar hook-associated protein FlgK helical" evidence="11">
    <location>
        <begin position="99"/>
        <end position="346"/>
    </location>
</feature>
<evidence type="ECO:0000256" key="5">
    <source>
        <dbReference type="ARBA" id="ARBA00022525"/>
    </source>
</evidence>
<evidence type="ECO:0000256" key="8">
    <source>
        <dbReference type="SAM" id="Coils"/>
    </source>
</evidence>
<dbReference type="OrthoDB" id="9802553at2"/>
<dbReference type="GO" id="GO:0044780">
    <property type="term" value="P:bacterial-type flagellum assembly"/>
    <property type="evidence" value="ECO:0007669"/>
    <property type="project" value="InterPro"/>
</dbReference>
<keyword evidence="12" id="KW-0969">Cilium</keyword>
<feature type="domain" description="Flagellar basal-body/hook protein C-terminal" evidence="10">
    <location>
        <begin position="449"/>
        <end position="489"/>
    </location>
</feature>
<dbReference type="PRINTS" id="PR01005">
    <property type="entry name" value="FLGHOOKAP1"/>
</dbReference>
<dbReference type="Pfam" id="PF22638">
    <property type="entry name" value="FlgK_D1"/>
    <property type="match status" value="1"/>
</dbReference>
<evidence type="ECO:0000259" key="9">
    <source>
        <dbReference type="Pfam" id="PF00460"/>
    </source>
</evidence>
<accession>A0A1Q8R259</accession>
<evidence type="ECO:0000313" key="12">
    <source>
        <dbReference type="EMBL" id="OLN33530.1"/>
    </source>
</evidence>
<dbReference type="STRING" id="1888891.DSOL_0777"/>
<comment type="caution">
    <text evidence="12">The sequence shown here is derived from an EMBL/GenBank/DDBJ whole genome shotgun (WGS) entry which is preliminary data.</text>
</comment>
<evidence type="ECO:0000256" key="3">
    <source>
        <dbReference type="ARBA" id="ARBA00009677"/>
    </source>
</evidence>
<keyword evidence="6 7" id="KW-0975">Bacterial flagellum</keyword>
<evidence type="ECO:0000256" key="4">
    <source>
        <dbReference type="ARBA" id="ARBA00016244"/>
    </source>
</evidence>
<keyword evidence="13" id="KW-1185">Reference proteome</keyword>
<feature type="coiled-coil region" evidence="8">
    <location>
        <begin position="170"/>
        <end position="197"/>
    </location>
</feature>
<organism evidence="12 13">
    <name type="scientific">Desulfosporosinus metallidurans</name>
    <dbReference type="NCBI Taxonomy" id="1888891"/>
    <lineage>
        <taxon>Bacteria</taxon>
        <taxon>Bacillati</taxon>
        <taxon>Bacillota</taxon>
        <taxon>Clostridia</taxon>
        <taxon>Eubacteriales</taxon>
        <taxon>Desulfitobacteriaceae</taxon>
        <taxon>Desulfosporosinus</taxon>
    </lineage>
</organism>
<evidence type="ECO:0000259" key="11">
    <source>
        <dbReference type="Pfam" id="PF22638"/>
    </source>
</evidence>
<dbReference type="InterPro" id="IPR001444">
    <property type="entry name" value="Flag_bb_rod_N"/>
</dbReference>
<dbReference type="Pfam" id="PF06429">
    <property type="entry name" value="Flg_bbr_C"/>
    <property type="match status" value="1"/>
</dbReference>
<comment type="subcellular location">
    <subcellularLocation>
        <location evidence="1 7">Bacterial flagellum</location>
    </subcellularLocation>
    <subcellularLocation>
        <location evidence="2 7">Secreted</location>
    </subcellularLocation>
</comment>
<dbReference type="GO" id="GO:0005198">
    <property type="term" value="F:structural molecule activity"/>
    <property type="evidence" value="ECO:0007669"/>
    <property type="project" value="UniProtKB-UniRule"/>
</dbReference>
<sequence length="493" mass="52959">MNSTFFGLELSRRALESQQVALNITGHNIANANTQGYTRQIANLTATTPDSILTRGRTLSLGTGVTLDKITRARDAFVDRQLRSETSKQQYWTGKQDSLSKLEGIMNEPSDNSLSNDLNKFWVAWSDLSKSPENAGARAVVQERAITLTDSFHNIATQISDMQINLDSNVKNQIDQINGYANEIKDLNVQIKRAEVTGDTPNDLLDKRDNLVDELSKIVKVNVTQTPDSTYPKVDTYKLDIGDPPQTLVNDGVASQLQGITNSSGIGGNDITSVQWVGDSIHSAGDPLNLGQNLGTLQATIDTRDTYLPNLLAKYDSLVKGIVTAVNDIHKTGTATATAATNTNFFDATNLTASTISLDPLISSDINNIVTGDGTAGDGSIASAISAFSSGWSTLTGTDLTNMKATYGASLGDSYGATVSQLGVDVQQANRMKAGEDVLVTNLTNQRESTSGVSLDEEMTNLIKYQKSYSAAARMVTMMDDMLSTLLNMGVTK</sequence>
<dbReference type="Pfam" id="PF00460">
    <property type="entry name" value="Flg_bb_rod"/>
    <property type="match status" value="1"/>
</dbReference>